<organism evidence="2 3">
    <name type="scientific">Mytilus coruscus</name>
    <name type="common">Sea mussel</name>
    <dbReference type="NCBI Taxonomy" id="42192"/>
    <lineage>
        <taxon>Eukaryota</taxon>
        <taxon>Metazoa</taxon>
        <taxon>Spiralia</taxon>
        <taxon>Lophotrochozoa</taxon>
        <taxon>Mollusca</taxon>
        <taxon>Bivalvia</taxon>
        <taxon>Autobranchia</taxon>
        <taxon>Pteriomorphia</taxon>
        <taxon>Mytilida</taxon>
        <taxon>Mytiloidea</taxon>
        <taxon>Mytilidae</taxon>
        <taxon>Mytilinae</taxon>
        <taxon>Mytilus</taxon>
    </lineage>
</organism>
<evidence type="ECO:0000256" key="1">
    <source>
        <dbReference type="SAM" id="MobiDB-lite"/>
    </source>
</evidence>
<sequence length="438" mass="50888">MDSSSGQSDSDNNDDYLNIEAVKQVVKNPMEKSADKESTPCCGKHVQRLVRFAKRISKSNQFTKSPKSSKIKQRKEDQLLNTGIRIANEVYLQNCTQSTNESNFIGTSNTYLNIKRYNKNIMIAGYPFVQQIFKAKRHGQTQQCSSEFLVGSLNQLFNIHPDDQSYNEDSQFPTDLSLISVERTPKYDTLRVFKPKHGFTRKHNAEAFDKIIRRNEKQEADSRTDVQNACSNLTSQMERSAKDKQLEDIENLYCEDTSKRMNPVMNNASLVNRTTYENCMKVCKNKIEESNKNKDNKQRAKTNFTQDQTVPRKHENKDVKGSRQKMNCKVKGQTKQFTLQKPVYAITLQDKHLIESMSHDDTIRHAMHEYFNNDEKSHFSRPSVPIPSMHPLLPYKTRYLEEESDTTSDHYVDTRLVTRLDEDDEEDEEKENQRATYV</sequence>
<feature type="compositionally biased region" description="Basic and acidic residues" evidence="1">
    <location>
        <begin position="310"/>
        <end position="321"/>
    </location>
</feature>
<feature type="region of interest" description="Disordered" evidence="1">
    <location>
        <begin position="418"/>
        <end position="438"/>
    </location>
</feature>
<keyword evidence="3" id="KW-1185">Reference proteome</keyword>
<accession>A0A6J8BPT2</accession>
<dbReference type="Proteomes" id="UP000507470">
    <property type="component" value="Unassembled WGS sequence"/>
</dbReference>
<protein>
    <submittedName>
        <fullName evidence="2">Uncharacterized protein</fullName>
    </submittedName>
</protein>
<proteinExistence type="predicted"/>
<reference evidence="2 3" key="1">
    <citation type="submission" date="2020-06" db="EMBL/GenBank/DDBJ databases">
        <authorList>
            <person name="Li R."/>
            <person name="Bekaert M."/>
        </authorList>
    </citation>
    <scope>NUCLEOTIDE SEQUENCE [LARGE SCALE GENOMIC DNA]</scope>
    <source>
        <strain evidence="3">wild</strain>
    </source>
</reference>
<dbReference type="OrthoDB" id="6110709at2759"/>
<evidence type="ECO:0000313" key="2">
    <source>
        <dbReference type="EMBL" id="CAC5385935.1"/>
    </source>
</evidence>
<dbReference type="EMBL" id="CACVKT020003817">
    <property type="protein sequence ID" value="CAC5385935.1"/>
    <property type="molecule type" value="Genomic_DNA"/>
</dbReference>
<evidence type="ECO:0000313" key="3">
    <source>
        <dbReference type="Proteomes" id="UP000507470"/>
    </source>
</evidence>
<feature type="region of interest" description="Disordered" evidence="1">
    <location>
        <begin position="290"/>
        <end position="327"/>
    </location>
</feature>
<feature type="compositionally biased region" description="Acidic residues" evidence="1">
    <location>
        <begin position="421"/>
        <end position="430"/>
    </location>
</feature>
<gene>
    <name evidence="2" type="ORF">MCOR_21432</name>
</gene>
<dbReference type="AlphaFoldDB" id="A0A6J8BPT2"/>
<name>A0A6J8BPT2_MYTCO</name>